<organism evidence="1 2">
    <name type="scientific">Paraglaciecola hydrolytica</name>
    <dbReference type="NCBI Taxonomy" id="1799789"/>
    <lineage>
        <taxon>Bacteria</taxon>
        <taxon>Pseudomonadati</taxon>
        <taxon>Pseudomonadota</taxon>
        <taxon>Gammaproteobacteria</taxon>
        <taxon>Alteromonadales</taxon>
        <taxon>Alteromonadaceae</taxon>
        <taxon>Paraglaciecola</taxon>
    </lineage>
</organism>
<accession>A0A136A5I6</accession>
<dbReference type="SUPFAM" id="SSF51182">
    <property type="entry name" value="RmlC-like cupins"/>
    <property type="match status" value="1"/>
</dbReference>
<evidence type="ECO:0000313" key="1">
    <source>
        <dbReference type="EMBL" id="KXI30481.1"/>
    </source>
</evidence>
<protein>
    <recommendedName>
        <fullName evidence="3">Cupin 2 conserved barrel domain-containing protein</fullName>
    </recommendedName>
</protein>
<proteinExistence type="predicted"/>
<comment type="caution">
    <text evidence="1">The sequence shown here is derived from an EMBL/GenBank/DDBJ whole genome shotgun (WGS) entry which is preliminary data.</text>
</comment>
<evidence type="ECO:0008006" key="3">
    <source>
        <dbReference type="Google" id="ProtNLM"/>
    </source>
</evidence>
<dbReference type="InterPro" id="IPR011051">
    <property type="entry name" value="RmlC_Cupin_sf"/>
</dbReference>
<keyword evidence="2" id="KW-1185">Reference proteome</keyword>
<dbReference type="STRING" id="1799789.AX660_10990"/>
<dbReference type="Gene3D" id="2.60.120.10">
    <property type="entry name" value="Jelly Rolls"/>
    <property type="match status" value="1"/>
</dbReference>
<evidence type="ECO:0000313" key="2">
    <source>
        <dbReference type="Proteomes" id="UP000070299"/>
    </source>
</evidence>
<reference evidence="2" key="1">
    <citation type="submission" date="2016-02" db="EMBL/GenBank/DDBJ databases">
        <authorList>
            <person name="Schultz-Johansen M."/>
            <person name="Glaring M.A."/>
            <person name="Bech P.K."/>
            <person name="Stougaard P."/>
        </authorList>
    </citation>
    <scope>NUCLEOTIDE SEQUENCE [LARGE SCALE GENOMIC DNA]</scope>
    <source>
        <strain evidence="2">S66</strain>
    </source>
</reference>
<dbReference type="EMBL" id="LSNE01000003">
    <property type="protein sequence ID" value="KXI30481.1"/>
    <property type="molecule type" value="Genomic_DNA"/>
</dbReference>
<dbReference type="Proteomes" id="UP000070299">
    <property type="component" value="Unassembled WGS sequence"/>
</dbReference>
<sequence>MPCNQLNKGLGRFGIKYLAVLLAMFVSVSGAKPKLGSKEILLDNDKVQIVRLSYPVGTESGMHKLDYANRAVYFVKGGKLELVYADPQKASMVLVVEDGAASLQLAVEHNVKNIGDTEIVIIETEIK</sequence>
<dbReference type="AlphaFoldDB" id="A0A136A5I6"/>
<gene>
    <name evidence="1" type="ORF">AX660_10990</name>
</gene>
<name>A0A136A5I6_9ALTE</name>
<dbReference type="InterPro" id="IPR014710">
    <property type="entry name" value="RmlC-like_jellyroll"/>
</dbReference>